<evidence type="ECO:0000313" key="2">
    <source>
        <dbReference type="Proteomes" id="UP000712600"/>
    </source>
</evidence>
<evidence type="ECO:0000313" key="1">
    <source>
        <dbReference type="EMBL" id="KAF3559351.1"/>
    </source>
</evidence>
<dbReference type="AlphaFoldDB" id="A0A8S9R7K2"/>
<reference evidence="1" key="1">
    <citation type="submission" date="2019-12" db="EMBL/GenBank/DDBJ databases">
        <title>Genome sequencing and annotation of Brassica cretica.</title>
        <authorList>
            <person name="Studholme D.J."/>
            <person name="Sarris P."/>
        </authorList>
    </citation>
    <scope>NUCLEOTIDE SEQUENCE</scope>
    <source>
        <strain evidence="1">PFS-109/04</strain>
        <tissue evidence="1">Leaf</tissue>
    </source>
</reference>
<accession>A0A8S9R7K2</accession>
<dbReference type="Proteomes" id="UP000712600">
    <property type="component" value="Unassembled WGS sequence"/>
</dbReference>
<proteinExistence type="predicted"/>
<protein>
    <submittedName>
        <fullName evidence="1">Uncharacterized protein</fullName>
    </submittedName>
</protein>
<name>A0A8S9R7K2_BRACR</name>
<gene>
    <name evidence="1" type="ORF">F2Q69_00012566</name>
</gene>
<organism evidence="1 2">
    <name type="scientific">Brassica cretica</name>
    <name type="common">Mustard</name>
    <dbReference type="NCBI Taxonomy" id="69181"/>
    <lineage>
        <taxon>Eukaryota</taxon>
        <taxon>Viridiplantae</taxon>
        <taxon>Streptophyta</taxon>
        <taxon>Embryophyta</taxon>
        <taxon>Tracheophyta</taxon>
        <taxon>Spermatophyta</taxon>
        <taxon>Magnoliopsida</taxon>
        <taxon>eudicotyledons</taxon>
        <taxon>Gunneridae</taxon>
        <taxon>Pentapetalae</taxon>
        <taxon>rosids</taxon>
        <taxon>malvids</taxon>
        <taxon>Brassicales</taxon>
        <taxon>Brassicaceae</taxon>
        <taxon>Brassiceae</taxon>
        <taxon>Brassica</taxon>
    </lineage>
</organism>
<comment type="caution">
    <text evidence="1">The sequence shown here is derived from an EMBL/GenBank/DDBJ whole genome shotgun (WGS) entry which is preliminary data.</text>
</comment>
<dbReference type="EMBL" id="QGKX02000996">
    <property type="protein sequence ID" value="KAF3559351.1"/>
    <property type="molecule type" value="Genomic_DNA"/>
</dbReference>
<sequence>MSDLEINDDFGAFWRYWEQTPEMIIELDHQSILEEEYRSMFTPNIDRQRSAQKVRLVTAVLKPKSSPIYKITPDEF</sequence>